<feature type="binding site" evidence="2">
    <location>
        <position position="105"/>
    </location>
    <ligand>
        <name>substrate</name>
    </ligand>
</feature>
<comment type="cofactor">
    <cofactor evidence="2">
        <name>Zn(2+)</name>
        <dbReference type="ChEBI" id="CHEBI:29105"/>
    </cofactor>
    <text evidence="2">Binds 1 divalent metal cation per subunit.</text>
</comment>
<dbReference type="AlphaFoldDB" id="A0A090XFF1"/>
<dbReference type="GO" id="GO:0004341">
    <property type="term" value="F:gluconolactonase activity"/>
    <property type="evidence" value="ECO:0007669"/>
    <property type="project" value="TreeGrafter"/>
</dbReference>
<dbReference type="InterPro" id="IPR013658">
    <property type="entry name" value="SGL"/>
</dbReference>
<dbReference type="PANTHER" id="PTHR10907">
    <property type="entry name" value="REGUCALCIN"/>
    <property type="match status" value="1"/>
</dbReference>
<proteinExistence type="evidence at transcript level"/>
<keyword evidence="2" id="KW-0862">Zinc</keyword>
<accession>A0A090XFF1</accession>
<dbReference type="InterPro" id="IPR011042">
    <property type="entry name" value="6-blade_b-propeller_TolB-like"/>
</dbReference>
<name>A0A090XFF1_IXORI</name>
<comment type="similarity">
    <text evidence="1">Belongs to the SMP-30/CGR1 family.</text>
</comment>
<keyword evidence="2" id="KW-0479">Metal-binding</keyword>
<organism evidence="4">
    <name type="scientific">Ixodes ricinus</name>
    <name type="common">Common tick</name>
    <name type="synonym">Acarus ricinus</name>
    <dbReference type="NCBI Taxonomy" id="34613"/>
    <lineage>
        <taxon>Eukaryota</taxon>
        <taxon>Metazoa</taxon>
        <taxon>Ecdysozoa</taxon>
        <taxon>Arthropoda</taxon>
        <taxon>Chelicerata</taxon>
        <taxon>Arachnida</taxon>
        <taxon>Acari</taxon>
        <taxon>Parasitiformes</taxon>
        <taxon>Ixodida</taxon>
        <taxon>Ixodoidea</taxon>
        <taxon>Ixodidae</taxon>
        <taxon>Ixodinae</taxon>
        <taxon>Ixodes</taxon>
    </lineage>
</organism>
<evidence type="ECO:0000313" key="4">
    <source>
        <dbReference type="EMBL" id="JAC94508.1"/>
    </source>
</evidence>
<dbReference type="GO" id="GO:0005509">
    <property type="term" value="F:calcium ion binding"/>
    <property type="evidence" value="ECO:0007669"/>
    <property type="project" value="TreeGrafter"/>
</dbReference>
<feature type="domain" description="SMP-30/Gluconolactonase/LRE-like region" evidence="3">
    <location>
        <begin position="13"/>
        <end position="122"/>
    </location>
</feature>
<dbReference type="PRINTS" id="PR01790">
    <property type="entry name" value="SMP30FAMILY"/>
</dbReference>
<sequence>MKVEQAGARRNALGEGPHWDYRSSTLLYVDATTGDIMRFDPLAKAETDVIHLDGEIGNLIPYAEDNRKLMVCMNNGVYKLDLDTGEQTLLAEMFGPDPPLRSRINDGKCDAMGRLWAGTRQVFIDFKTTPGYESLGLPDGMTTDVNDKISDLHRFGSGSIIQVDPATAKILNTIKVSYEVHHFVLFRRQQLRRSVRYFRQHLVRLPPQPADGLLYQVTELGTRGKAAFEFAG</sequence>
<dbReference type="PANTHER" id="PTHR10907:SF47">
    <property type="entry name" value="REGUCALCIN"/>
    <property type="match status" value="1"/>
</dbReference>
<evidence type="ECO:0000259" key="3">
    <source>
        <dbReference type="Pfam" id="PF08450"/>
    </source>
</evidence>
<feature type="binding site" evidence="2">
    <location>
        <position position="103"/>
    </location>
    <ligand>
        <name>substrate</name>
    </ligand>
</feature>
<protein>
    <submittedName>
        <fullName evidence="4">Putative ca2+-binding protein regucalcin/smp30</fullName>
    </submittedName>
</protein>
<dbReference type="Gene3D" id="2.120.10.30">
    <property type="entry name" value="TolB, C-terminal domain"/>
    <property type="match status" value="2"/>
</dbReference>
<dbReference type="SUPFAM" id="SSF63829">
    <property type="entry name" value="Calcium-dependent phosphotriesterase"/>
    <property type="match status" value="1"/>
</dbReference>
<dbReference type="Pfam" id="PF08450">
    <property type="entry name" value="SGL"/>
    <property type="match status" value="1"/>
</dbReference>
<dbReference type="EMBL" id="GBIH01000202">
    <property type="protein sequence ID" value="JAC94508.1"/>
    <property type="molecule type" value="mRNA"/>
</dbReference>
<evidence type="ECO:0000256" key="1">
    <source>
        <dbReference type="ARBA" id="ARBA00008853"/>
    </source>
</evidence>
<reference evidence="4" key="1">
    <citation type="journal article" date="2015" name="PLoS Negl. Trop. Dis.">
        <title>Deep Sequencing Analysis of the Ixodes ricinus Haemocytome.</title>
        <authorList>
            <person name="Kotsyfakis M."/>
            <person name="Kopacek P."/>
            <person name="Franta Z."/>
            <person name="Pedra J.H."/>
            <person name="Ribeiro J.M."/>
        </authorList>
    </citation>
    <scope>NUCLEOTIDE SEQUENCE</scope>
</reference>
<dbReference type="InterPro" id="IPR005511">
    <property type="entry name" value="SMP-30"/>
</dbReference>
<evidence type="ECO:0000256" key="2">
    <source>
        <dbReference type="PIRSR" id="PIRSR605511-2"/>
    </source>
</evidence>
<dbReference type="GO" id="GO:0019853">
    <property type="term" value="P:L-ascorbic acid biosynthetic process"/>
    <property type="evidence" value="ECO:0007669"/>
    <property type="project" value="TreeGrafter"/>
</dbReference>
<feature type="binding site" evidence="2">
    <location>
        <position position="15"/>
    </location>
    <ligand>
        <name>a divalent metal cation</name>
        <dbReference type="ChEBI" id="CHEBI:60240"/>
    </ligand>
</feature>